<dbReference type="InterPro" id="IPR051783">
    <property type="entry name" value="NAD(P)-dependent_oxidoreduct"/>
</dbReference>
<reference evidence="2 3" key="1">
    <citation type="submission" date="2020-08" db="EMBL/GenBank/DDBJ databases">
        <title>Genomic Encyclopedia of Type Strains, Phase IV (KMG-IV): sequencing the most valuable type-strain genomes for metagenomic binning, comparative biology and taxonomic classification.</title>
        <authorList>
            <person name="Goeker M."/>
        </authorList>
    </citation>
    <scope>NUCLEOTIDE SEQUENCE [LARGE SCALE GENOMIC DNA]</scope>
    <source>
        <strain evidence="2 3">DSM 100734</strain>
    </source>
</reference>
<dbReference type="Proteomes" id="UP000547879">
    <property type="component" value="Unassembled WGS sequence"/>
</dbReference>
<keyword evidence="3" id="KW-1185">Reference proteome</keyword>
<dbReference type="InterPro" id="IPR036291">
    <property type="entry name" value="NAD(P)-bd_dom_sf"/>
</dbReference>
<dbReference type="Gene3D" id="3.40.50.720">
    <property type="entry name" value="NAD(P)-binding Rossmann-like Domain"/>
    <property type="match status" value="1"/>
</dbReference>
<accession>A0A7W9YAY6</accession>
<comment type="caution">
    <text evidence="2">The sequence shown here is derived from an EMBL/GenBank/DDBJ whole genome shotgun (WGS) entry which is preliminary data.</text>
</comment>
<sequence>MKIFVTGASGFIGGSFAAEAVRRGHEVRGLVRSPEKAQACETFGITPVHGNLEDHDILASEARSADAVVNAASSDDRQAIDTILAVMTGSGKVLLHTSGSSIVADNANGEPSEIIVDEDHLPEPTKDKAARVALDQAILDAPDIRSVVLCNSLVFGDALGPEARSVQLPLLIDYALETGKAAYIGRGFNRWSTVHIADVVELYLLALERAPAKTFTFVESGEACFKDMAFSIAQALNLGEPISMPLDAAEARWGHARARYSLASNSRVRSIRAAELGWLPKRPSVHHWIADHLDTASSTN</sequence>
<name>A0A7W9YAY6_9HYPH</name>
<dbReference type="SUPFAM" id="SSF51735">
    <property type="entry name" value="NAD(P)-binding Rossmann-fold domains"/>
    <property type="match status" value="1"/>
</dbReference>
<dbReference type="PANTHER" id="PTHR48079:SF6">
    <property type="entry name" value="NAD(P)-BINDING DOMAIN-CONTAINING PROTEIN-RELATED"/>
    <property type="match status" value="1"/>
</dbReference>
<proteinExistence type="predicted"/>
<dbReference type="PANTHER" id="PTHR48079">
    <property type="entry name" value="PROTEIN YEEZ"/>
    <property type="match status" value="1"/>
</dbReference>
<dbReference type="InterPro" id="IPR001509">
    <property type="entry name" value="Epimerase_deHydtase"/>
</dbReference>
<evidence type="ECO:0000259" key="1">
    <source>
        <dbReference type="Pfam" id="PF01370"/>
    </source>
</evidence>
<gene>
    <name evidence="2" type="ORF">HNQ72_005100</name>
</gene>
<organism evidence="2 3">
    <name type="scientific">Rhizobium wenxiniae</name>
    <dbReference type="NCBI Taxonomy" id="1737357"/>
    <lineage>
        <taxon>Bacteria</taxon>
        <taxon>Pseudomonadati</taxon>
        <taxon>Pseudomonadota</taxon>
        <taxon>Alphaproteobacteria</taxon>
        <taxon>Hyphomicrobiales</taxon>
        <taxon>Rhizobiaceae</taxon>
        <taxon>Rhizobium/Agrobacterium group</taxon>
        <taxon>Rhizobium</taxon>
    </lineage>
</organism>
<feature type="domain" description="NAD-dependent epimerase/dehydratase" evidence="1">
    <location>
        <begin position="3"/>
        <end position="209"/>
    </location>
</feature>
<dbReference type="RefSeq" id="WP_183996374.1">
    <property type="nucleotide sequence ID" value="NZ_BMHW01000009.1"/>
</dbReference>
<dbReference type="GO" id="GO:0005737">
    <property type="term" value="C:cytoplasm"/>
    <property type="evidence" value="ECO:0007669"/>
    <property type="project" value="TreeGrafter"/>
</dbReference>
<dbReference type="EMBL" id="JACHEG010000008">
    <property type="protein sequence ID" value="MBB6165254.1"/>
    <property type="molecule type" value="Genomic_DNA"/>
</dbReference>
<dbReference type="AlphaFoldDB" id="A0A7W9YAY6"/>
<evidence type="ECO:0000313" key="3">
    <source>
        <dbReference type="Proteomes" id="UP000547879"/>
    </source>
</evidence>
<evidence type="ECO:0000313" key="2">
    <source>
        <dbReference type="EMBL" id="MBB6165254.1"/>
    </source>
</evidence>
<protein>
    <submittedName>
        <fullName evidence="2">Nucleoside-diphosphate-sugar epimerase</fullName>
    </submittedName>
</protein>
<dbReference type="GO" id="GO:0004029">
    <property type="term" value="F:aldehyde dehydrogenase (NAD+) activity"/>
    <property type="evidence" value="ECO:0007669"/>
    <property type="project" value="TreeGrafter"/>
</dbReference>
<dbReference type="Pfam" id="PF01370">
    <property type="entry name" value="Epimerase"/>
    <property type="match status" value="1"/>
</dbReference>